<dbReference type="KEGG" id="vg:80397155"/>
<proteinExistence type="predicted"/>
<keyword evidence="1" id="KW-0946">Virion</keyword>
<gene>
    <name evidence="1" type="primary">SRR7976357_1_2</name>
</gene>
<evidence type="ECO:0000313" key="1">
    <source>
        <dbReference type="EMBL" id="DAD51241.1"/>
    </source>
</evidence>
<keyword evidence="1" id="KW-0167">Capsid protein</keyword>
<dbReference type="Proteomes" id="UP000682421">
    <property type="component" value="Segment"/>
</dbReference>
<organism evidence="1 2">
    <name type="scientific">ssRNA phage SRR7976357_1</name>
    <dbReference type="NCBI Taxonomy" id="2786738"/>
    <lineage>
        <taxon>Viruses</taxon>
        <taxon>Riboviria</taxon>
        <taxon>Orthornavirae</taxon>
        <taxon>Lenarviricota</taxon>
        <taxon>Leviviricetes</taxon>
        <taxon>Norzivirales</taxon>
        <taxon>Atkinsviridae</taxon>
        <taxon>Aldormivirus</taxon>
        <taxon>Aldormivirus lutivivens</taxon>
        <taxon>Qeihnovirus lutivivens</taxon>
    </lineage>
</organism>
<dbReference type="GO" id="GO:0019028">
    <property type="term" value="C:viral capsid"/>
    <property type="evidence" value="ECO:0007669"/>
    <property type="project" value="UniProtKB-KW"/>
</dbReference>
<name>A0A8S5L0T2_9VIRU</name>
<sequence length="154" mass="16044">MSFTPTSPITGAAISGLTSPTYTIVADTPPSAVSKQYAVSGLGGTQTGVTAHSLSSPFTQTMFRPSSFKVLGQPNPSGVIRSFPNNTFTVLTRKGVSVLASQPIQTMLIKTDLRIPSGADTYDLVNIKAAISAHIGLLWQIAQGLTDTVTTGTM</sequence>
<dbReference type="GeneID" id="80397155"/>
<accession>A0A8S5L0T2</accession>
<dbReference type="RefSeq" id="YP_010768926.1">
    <property type="nucleotide sequence ID" value="NC_073829.1"/>
</dbReference>
<keyword evidence="2" id="KW-1185">Reference proteome</keyword>
<dbReference type="EMBL" id="BK013764">
    <property type="protein sequence ID" value="DAD51241.1"/>
    <property type="molecule type" value="Genomic_RNA"/>
</dbReference>
<protein>
    <submittedName>
        <fullName evidence="1">Coat protein</fullName>
    </submittedName>
</protein>
<reference evidence="1" key="1">
    <citation type="submission" date="2020-09" db="EMBL/GenBank/DDBJ databases">
        <title>Leviviricetes taxonomy.</title>
        <authorList>
            <person name="Stockdale S.R."/>
            <person name="Callanan J."/>
            <person name="Adriaenssens E.M."/>
            <person name="Kuhn J.H."/>
            <person name="Rumnieks J."/>
            <person name="Shkoporov A."/>
            <person name="Draper L.A."/>
            <person name="Ross P."/>
            <person name="Hill C."/>
        </authorList>
    </citation>
    <scope>NUCLEOTIDE SEQUENCE</scope>
</reference>
<evidence type="ECO:0000313" key="2">
    <source>
        <dbReference type="Proteomes" id="UP000682421"/>
    </source>
</evidence>